<organism evidence="1 2">
    <name type="scientific">Caerostris darwini</name>
    <dbReference type="NCBI Taxonomy" id="1538125"/>
    <lineage>
        <taxon>Eukaryota</taxon>
        <taxon>Metazoa</taxon>
        <taxon>Ecdysozoa</taxon>
        <taxon>Arthropoda</taxon>
        <taxon>Chelicerata</taxon>
        <taxon>Arachnida</taxon>
        <taxon>Araneae</taxon>
        <taxon>Araneomorphae</taxon>
        <taxon>Entelegynae</taxon>
        <taxon>Araneoidea</taxon>
        <taxon>Araneidae</taxon>
        <taxon>Caerostris</taxon>
    </lineage>
</organism>
<comment type="caution">
    <text evidence="1">The sequence shown here is derived from an EMBL/GenBank/DDBJ whole genome shotgun (WGS) entry which is preliminary data.</text>
</comment>
<accession>A0AAV4ME95</accession>
<proteinExistence type="predicted"/>
<dbReference type="Proteomes" id="UP001054837">
    <property type="component" value="Unassembled WGS sequence"/>
</dbReference>
<keyword evidence="2" id="KW-1185">Reference proteome</keyword>
<evidence type="ECO:0000313" key="1">
    <source>
        <dbReference type="EMBL" id="GIX70738.1"/>
    </source>
</evidence>
<sequence length="117" mass="13149">MIVGDGILFRSRDSTPPGSVRARNAFGVRVHTRDRGWMDHLGEHQHFGARGKGGQETMRAQRIGLEAISSTFRTEKEGVMLSIVLQLYGSRHSATQRKGFLMLILSVFNNIVINKKR</sequence>
<evidence type="ECO:0000313" key="2">
    <source>
        <dbReference type="Proteomes" id="UP001054837"/>
    </source>
</evidence>
<reference evidence="1 2" key="1">
    <citation type="submission" date="2021-06" db="EMBL/GenBank/DDBJ databases">
        <title>Caerostris darwini draft genome.</title>
        <authorList>
            <person name="Kono N."/>
            <person name="Arakawa K."/>
        </authorList>
    </citation>
    <scope>NUCLEOTIDE SEQUENCE [LARGE SCALE GENOMIC DNA]</scope>
</reference>
<protein>
    <submittedName>
        <fullName evidence="1">Uncharacterized protein</fullName>
    </submittedName>
</protein>
<dbReference type="EMBL" id="BPLQ01000392">
    <property type="protein sequence ID" value="GIX70738.1"/>
    <property type="molecule type" value="Genomic_DNA"/>
</dbReference>
<name>A0AAV4ME95_9ARAC</name>
<dbReference type="AlphaFoldDB" id="A0AAV4ME95"/>
<gene>
    <name evidence="1" type="ORF">CDAR_172411</name>
</gene>